<keyword evidence="4" id="KW-1185">Reference proteome</keyword>
<organism evidence="3 4">
    <name type="scientific">Chryseobacterium antibioticum</name>
    <dbReference type="NCBI Taxonomy" id="2728847"/>
    <lineage>
        <taxon>Bacteria</taxon>
        <taxon>Pseudomonadati</taxon>
        <taxon>Bacteroidota</taxon>
        <taxon>Flavobacteriia</taxon>
        <taxon>Flavobacteriales</taxon>
        <taxon>Weeksellaceae</taxon>
        <taxon>Chryseobacterium group</taxon>
        <taxon>Chryseobacterium</taxon>
    </lineage>
</organism>
<keyword evidence="1" id="KW-0479">Metal-binding</keyword>
<dbReference type="GO" id="GO:0008270">
    <property type="term" value="F:zinc ion binding"/>
    <property type="evidence" value="ECO:0007669"/>
    <property type="project" value="UniProtKB-KW"/>
</dbReference>
<evidence type="ECO:0000313" key="4">
    <source>
        <dbReference type="Proteomes" id="UP000544054"/>
    </source>
</evidence>
<dbReference type="AlphaFoldDB" id="A0A7Y0AN21"/>
<comment type="caution">
    <text evidence="3">The sequence shown here is derived from an EMBL/GenBank/DDBJ whole genome shotgun (WGS) entry which is preliminary data.</text>
</comment>
<keyword evidence="1" id="KW-0863">Zinc-finger</keyword>
<protein>
    <recommendedName>
        <fullName evidence="2">SWIM-type domain-containing protein</fullName>
    </recommendedName>
</protein>
<reference evidence="3 4" key="1">
    <citation type="submission" date="2020-04" db="EMBL/GenBank/DDBJ databases">
        <title>Chryseobacterium sp. RP-3-3 sp. nov., isolated from Jeju soil.</title>
        <authorList>
            <person name="Dahal R.H."/>
        </authorList>
    </citation>
    <scope>NUCLEOTIDE SEQUENCE [LARGE SCALE GENOMIC DNA]</scope>
    <source>
        <strain evidence="3 4">RP-3-3</strain>
    </source>
</reference>
<dbReference type="Proteomes" id="UP000544054">
    <property type="component" value="Unassembled WGS sequence"/>
</dbReference>
<evidence type="ECO:0000259" key="2">
    <source>
        <dbReference type="PROSITE" id="PS50966"/>
    </source>
</evidence>
<sequence>MISITNFENMIDSKIVDRAREYYKNGFVEYITELEEDHFTAIVSGTENYEVEIRLHDGEIQEHFCDCPYDHGEFCKHEVAVLFSILQQYKTIDIVEESQKTKSKAKAKPKQKVDFSKILDTISHEELKKFVLDYTSTDRNFNNAFISNFAVISGNDSFELYQGQIKDIYRSGKDRYGFIERYQMKKVGNQLLAFLSDIEKYIDQGNLITVFYRSSALLEESIAATQFCDDSDGYLSSLIDGSFSALETIALSELPEDLRKEIMSYCFEVFDKNKFKGWGWHEAMLVLSGKFVKNKKEAEQILIRISGNSEKDNDYGVEKLENLKYDTLLKWKGIDEAEKFLNGNLHNTELRSKAISIAIHNFEYGKAKEIAKEGVVLDRKERPGLVKKWYNHLLKIAELENDQEYIVLYARYLLKDNFYPERDYYEILKKHVAEENWQEFVDEMISDILKQERYRGKYELAASLYIREKRWTNLFELVKKSQSIHFLEMYEEYIKHLFLPEIINLYIQYINSVIDEASSRSNYKSICIYLKKIKKMGAEDKVKEMVQRFKVTFPKKKALIDELDKV</sequence>
<dbReference type="PROSITE" id="PS50966">
    <property type="entry name" value="ZF_SWIM"/>
    <property type="match status" value="1"/>
</dbReference>
<evidence type="ECO:0000256" key="1">
    <source>
        <dbReference type="PROSITE-ProRule" id="PRU00325"/>
    </source>
</evidence>
<proteinExistence type="predicted"/>
<gene>
    <name evidence="3" type="ORF">HHL23_10690</name>
</gene>
<feature type="domain" description="SWIM-type" evidence="2">
    <location>
        <begin position="49"/>
        <end position="86"/>
    </location>
</feature>
<name>A0A7Y0AN21_9FLAO</name>
<dbReference type="InterPro" id="IPR007527">
    <property type="entry name" value="Znf_SWIM"/>
</dbReference>
<dbReference type="EMBL" id="JABBGI010000012">
    <property type="protein sequence ID" value="NML70264.1"/>
    <property type="molecule type" value="Genomic_DNA"/>
</dbReference>
<evidence type="ECO:0000313" key="3">
    <source>
        <dbReference type="EMBL" id="NML70264.1"/>
    </source>
</evidence>
<keyword evidence="1" id="KW-0862">Zinc</keyword>
<dbReference type="RefSeq" id="WP_169234799.1">
    <property type="nucleotide sequence ID" value="NZ_JABBGI010000012.1"/>
</dbReference>
<accession>A0A7Y0AN21</accession>